<feature type="domain" description="MobA-like NTP transferase" evidence="2">
    <location>
        <begin position="6"/>
        <end position="164"/>
    </location>
</feature>
<dbReference type="PANTHER" id="PTHR43777">
    <property type="entry name" value="MOLYBDENUM COFACTOR CYTIDYLYLTRANSFERASE"/>
    <property type="match status" value="1"/>
</dbReference>
<evidence type="ECO:0000313" key="4">
    <source>
        <dbReference type="Proteomes" id="UP000535415"/>
    </source>
</evidence>
<organism evidence="3 4">
    <name type="scientific">Yoonia ponticola</name>
    <dbReference type="NCBI Taxonomy" id="1524255"/>
    <lineage>
        <taxon>Bacteria</taxon>
        <taxon>Pseudomonadati</taxon>
        <taxon>Pseudomonadota</taxon>
        <taxon>Alphaproteobacteria</taxon>
        <taxon>Rhodobacterales</taxon>
        <taxon>Paracoccaceae</taxon>
        <taxon>Yoonia</taxon>
    </lineage>
</organism>
<protein>
    <submittedName>
        <fullName evidence="3">CTP:molybdopterin cytidylyltransferase MocA</fullName>
    </submittedName>
</protein>
<evidence type="ECO:0000256" key="1">
    <source>
        <dbReference type="ARBA" id="ARBA00022842"/>
    </source>
</evidence>
<gene>
    <name evidence="3" type="ORF">FHS72_003691</name>
</gene>
<dbReference type="AlphaFoldDB" id="A0A7W9BP35"/>
<dbReference type="GO" id="GO:0016779">
    <property type="term" value="F:nucleotidyltransferase activity"/>
    <property type="evidence" value="ECO:0007669"/>
    <property type="project" value="UniProtKB-KW"/>
</dbReference>
<dbReference type="Proteomes" id="UP000535415">
    <property type="component" value="Unassembled WGS sequence"/>
</dbReference>
<keyword evidence="1" id="KW-0460">Magnesium</keyword>
<keyword evidence="3" id="KW-0548">Nucleotidyltransferase</keyword>
<name>A0A7W9BP35_9RHOB</name>
<reference evidence="3 4" key="1">
    <citation type="submission" date="2020-08" db="EMBL/GenBank/DDBJ databases">
        <title>Genomic Encyclopedia of Type Strains, Phase IV (KMG-IV): sequencing the most valuable type-strain genomes for metagenomic binning, comparative biology and taxonomic classification.</title>
        <authorList>
            <person name="Goeker M."/>
        </authorList>
    </citation>
    <scope>NUCLEOTIDE SEQUENCE [LARGE SCALE GENOMIC DNA]</scope>
    <source>
        <strain evidence="3 4">DSM 101064</strain>
    </source>
</reference>
<dbReference type="Pfam" id="PF12804">
    <property type="entry name" value="NTP_transf_3"/>
    <property type="match status" value="1"/>
</dbReference>
<dbReference type="InterPro" id="IPR029044">
    <property type="entry name" value="Nucleotide-diphossugar_trans"/>
</dbReference>
<accession>A0A7W9BP35</accession>
<dbReference type="CDD" id="cd04182">
    <property type="entry name" value="GT_2_like_f"/>
    <property type="match status" value="1"/>
</dbReference>
<keyword evidence="3" id="KW-0808">Transferase</keyword>
<proteinExistence type="predicted"/>
<dbReference type="SUPFAM" id="SSF53448">
    <property type="entry name" value="Nucleotide-diphospho-sugar transferases"/>
    <property type="match status" value="1"/>
</dbReference>
<keyword evidence="4" id="KW-1185">Reference proteome</keyword>
<evidence type="ECO:0000313" key="3">
    <source>
        <dbReference type="EMBL" id="MBB5724041.1"/>
    </source>
</evidence>
<dbReference type="EMBL" id="JACIJM010000019">
    <property type="protein sequence ID" value="MBB5724041.1"/>
    <property type="molecule type" value="Genomic_DNA"/>
</dbReference>
<dbReference type="PANTHER" id="PTHR43777:SF1">
    <property type="entry name" value="MOLYBDENUM COFACTOR CYTIDYLYLTRANSFERASE"/>
    <property type="match status" value="1"/>
</dbReference>
<dbReference type="RefSeq" id="WP_183531143.1">
    <property type="nucleotide sequence ID" value="NZ_JACIJM010000019.1"/>
</dbReference>
<dbReference type="InterPro" id="IPR025877">
    <property type="entry name" value="MobA-like_NTP_Trfase"/>
</dbReference>
<comment type="caution">
    <text evidence="3">The sequence shown here is derived from an EMBL/GenBank/DDBJ whole genome shotgun (WGS) entry which is preliminary data.</text>
</comment>
<evidence type="ECO:0000259" key="2">
    <source>
        <dbReference type="Pfam" id="PF12804"/>
    </source>
</evidence>
<sequence>MTLPILILAAGQSSRMRGTDKLLEQIDGVALLRRQIDAAGGVGDVFVALPAADHPRAALLQNTDAQAIIVSDAADGMGVTLRRAVHALPPCPSFMVLLADLAEITATDLQAIVNARKNHPDNLIWRGATAAGKPGHPIMFDASLRPEFETLSGDTGGSPILKAHRSQTHLVALQGNRALLDLDTPEEWAQWRAARRS</sequence>
<dbReference type="Gene3D" id="3.90.550.10">
    <property type="entry name" value="Spore Coat Polysaccharide Biosynthesis Protein SpsA, Chain A"/>
    <property type="match status" value="1"/>
</dbReference>